<dbReference type="PANTHER" id="PTHR39420">
    <property type="match status" value="1"/>
</dbReference>
<dbReference type="Pfam" id="PF10103">
    <property type="entry name" value="Zincin_2"/>
    <property type="match status" value="1"/>
</dbReference>
<proteinExistence type="predicted"/>
<organism evidence="1">
    <name type="scientific">uncultured Thermomicrobiales bacterium</name>
    <dbReference type="NCBI Taxonomy" id="1645740"/>
    <lineage>
        <taxon>Bacteria</taxon>
        <taxon>Pseudomonadati</taxon>
        <taxon>Thermomicrobiota</taxon>
        <taxon>Thermomicrobia</taxon>
        <taxon>Thermomicrobiales</taxon>
        <taxon>environmental samples</taxon>
    </lineage>
</organism>
<dbReference type="SUPFAM" id="SSF55486">
    <property type="entry name" value="Metalloproteases ('zincins'), catalytic domain"/>
    <property type="match status" value="1"/>
</dbReference>
<gene>
    <name evidence="1" type="ORF">AVDCRST_MAG49-2826</name>
</gene>
<dbReference type="NCBIfam" id="TIGR03883">
    <property type="entry name" value="DUF2342_F420"/>
    <property type="match status" value="1"/>
</dbReference>
<dbReference type="InterPro" id="IPR042271">
    <property type="entry name" value="Zinicin_2_N"/>
</dbReference>
<dbReference type="InterPro" id="IPR022454">
    <property type="entry name" value="CHP03883_F420-assoc"/>
</dbReference>
<dbReference type="NCBIfam" id="TIGR03624">
    <property type="entry name" value="putative hydrolase"/>
    <property type="match status" value="1"/>
</dbReference>
<dbReference type="EMBL" id="CADCWG010000198">
    <property type="protein sequence ID" value="CAA9564983.1"/>
    <property type="molecule type" value="Genomic_DNA"/>
</dbReference>
<reference evidence="1" key="1">
    <citation type="submission" date="2020-02" db="EMBL/GenBank/DDBJ databases">
        <authorList>
            <person name="Meier V. D."/>
        </authorList>
    </citation>
    <scope>NUCLEOTIDE SEQUENCE</scope>
    <source>
        <strain evidence="1">AVDCRST_MAG49</strain>
    </source>
</reference>
<accession>A0A6J4V2I9</accession>
<sequence length="433" mass="48134">MPLPSSSSRSSGGMLAGGDRRVIAAGLMAGAAIGVWAGGRLRTPARALGPSTTAARPAALIDWDRARQIAVNMNRGAALTAPERERLDRYYRELVRRCVPLVEDFTGTTLPPTVERTFVFDRVDWIDANLEAFKPLFAPLEEFHAERSGAATPASNVLGGVNQTIVSAELGVLLGYLARRVLGQYDLALLGREPISAGKLYYVEPNIRAVERALGLPREDFRMWLALHETTHAFEFEAHPWVRVHFNSLLMRYIEYLKQDAEHLKQGLNGLRVFAQRVRGRDAAGQQSWIEVLMSPEQRALFSQMQAMMCIIEGFSNHVMNGVGRDLLPTYDLIAERFERRQRQRSAAEQLFARLIALDVKLEQYRLGEAFIARVVAERGETFARRLWAGPESLPTMTEIRAPEQWIARMEALQELGTAAPGDPRDGSGAAAG</sequence>
<name>A0A6J4V2I9_9BACT</name>
<protein>
    <submittedName>
        <fullName evidence="1">Uncharacterized protein</fullName>
    </submittedName>
</protein>
<dbReference type="InterPro" id="IPR018766">
    <property type="entry name" value="Zinicin_2"/>
</dbReference>
<dbReference type="AlphaFoldDB" id="A0A6J4V2I9"/>
<dbReference type="Gene3D" id="1.20.150.30">
    <property type="entry name" value="Zincin-like metallopeptidase, N-terminal domain"/>
    <property type="match status" value="1"/>
</dbReference>
<dbReference type="PANTHER" id="PTHR39420:SF1">
    <property type="entry name" value="HYDROLASE"/>
    <property type="match status" value="1"/>
</dbReference>
<evidence type="ECO:0000313" key="1">
    <source>
        <dbReference type="EMBL" id="CAA9564983.1"/>
    </source>
</evidence>